<protein>
    <submittedName>
        <fullName evidence="1">6-bladed beta-propeller</fullName>
    </submittedName>
</protein>
<dbReference type="Pfam" id="PF17170">
    <property type="entry name" value="DUF5128"/>
    <property type="match status" value="1"/>
</dbReference>
<keyword evidence="2" id="KW-1185">Reference proteome</keyword>
<gene>
    <name evidence="1" type="ORF">NEE14_002810</name>
</gene>
<sequence>MKNVLFIQLMICISLWAISCSNPKHTDSDILWDQEKLPKEDNPSWTELFSQSYKLVPLETNDTCLIGQIDKIKKFKNHYYIASSGNSLFHFDEQGNFISALTQKGAGPEEFIRIEDFEVYEVNGKTEIWISDNQSIKSFDAFNGQFLYKKSFPFTIYKFKRLNNSHILLVTGQNEYILTLVDENCQVLKQYLKKEIPYLMFRPVQFPQYNDSYLFQLGLANEFVSFNPQTETFNQGHYTSNPNYLSTNELLEMFNSKGTDFVRSANQMNYLCNFYGLKDKIWIHSNVGGTNYLSKIESGKMITSTQFSYGSILATAFTGESDDSILLYILPEQQEECNQALSLNGEQLLKLDANDNPCLLEFF</sequence>
<proteinExistence type="predicted"/>
<dbReference type="Proteomes" id="UP001320603">
    <property type="component" value="Chromosome"/>
</dbReference>
<dbReference type="RefSeq" id="WP_251967409.1">
    <property type="nucleotide sequence ID" value="NZ_CP146284.1"/>
</dbReference>
<dbReference type="EMBL" id="CP146284">
    <property type="protein sequence ID" value="WWV66938.1"/>
    <property type="molecule type" value="Genomic_DNA"/>
</dbReference>
<reference evidence="1 2" key="1">
    <citation type="submission" date="2024-02" db="EMBL/GenBank/DDBJ databases">
        <title>Whole genome sequencing of Parabacteroides sp. AD58.</title>
        <authorList>
            <person name="Chaplin A.V."/>
            <person name="Pikina A.P."/>
            <person name="Sokolova S.R."/>
            <person name="Korostin D.O."/>
            <person name="Efimov B.A."/>
        </authorList>
    </citation>
    <scope>NUCLEOTIDE SEQUENCE [LARGE SCALE GENOMIC DNA]</scope>
    <source>
        <strain evidence="1 2">AD58</strain>
    </source>
</reference>
<evidence type="ECO:0000313" key="2">
    <source>
        <dbReference type="Proteomes" id="UP001320603"/>
    </source>
</evidence>
<organism evidence="1 2">
    <name type="scientific">Parabacteroides absconsus</name>
    <dbReference type="NCBI Taxonomy" id="2951805"/>
    <lineage>
        <taxon>Bacteria</taxon>
        <taxon>Pseudomonadati</taxon>
        <taxon>Bacteroidota</taxon>
        <taxon>Bacteroidia</taxon>
        <taxon>Bacteroidales</taxon>
        <taxon>Tannerellaceae</taxon>
        <taxon>Parabacteroides</taxon>
    </lineage>
</organism>
<evidence type="ECO:0000313" key="1">
    <source>
        <dbReference type="EMBL" id="WWV66938.1"/>
    </source>
</evidence>
<accession>A0ABZ2INK3</accession>
<dbReference type="PROSITE" id="PS51257">
    <property type="entry name" value="PROKAR_LIPOPROTEIN"/>
    <property type="match status" value="1"/>
</dbReference>
<name>A0ABZ2INK3_9BACT</name>